<dbReference type="EMBL" id="CP019344">
    <property type="protein sequence ID" value="ARN76680.1"/>
    <property type="molecule type" value="Genomic_DNA"/>
</dbReference>
<keyword evidence="3" id="KW-1185">Reference proteome</keyword>
<dbReference type="OrthoDB" id="1049480at2"/>
<accession>A0A1W6MGH6</accession>
<evidence type="ECO:0000313" key="3">
    <source>
        <dbReference type="Proteomes" id="UP000193431"/>
    </source>
</evidence>
<protein>
    <recommendedName>
        <fullName evidence="4">Glycerophosphoryl diester phosphodiesterase membrane domain-containing protein</fullName>
    </recommendedName>
</protein>
<evidence type="ECO:0000313" key="2">
    <source>
        <dbReference type="EMBL" id="ARN76680.1"/>
    </source>
</evidence>
<evidence type="ECO:0008006" key="4">
    <source>
        <dbReference type="Google" id="ProtNLM"/>
    </source>
</evidence>
<dbReference type="AlphaFoldDB" id="A0A1W6MGH6"/>
<name>A0A1W6MGH6_9FLAO</name>
<dbReference type="Proteomes" id="UP000193431">
    <property type="component" value="Chromosome"/>
</dbReference>
<feature type="transmembrane region" description="Helical" evidence="1">
    <location>
        <begin position="132"/>
        <end position="159"/>
    </location>
</feature>
<feature type="transmembrane region" description="Helical" evidence="1">
    <location>
        <begin position="79"/>
        <end position="111"/>
    </location>
</feature>
<feature type="transmembrane region" description="Helical" evidence="1">
    <location>
        <begin position="36"/>
        <end position="59"/>
    </location>
</feature>
<feature type="transmembrane region" description="Helical" evidence="1">
    <location>
        <begin position="215"/>
        <end position="242"/>
    </location>
</feature>
<gene>
    <name evidence="2" type="ORF">BST97_00925</name>
</gene>
<keyword evidence="1" id="KW-1133">Transmembrane helix</keyword>
<sequence length="309" mass="35425">MDKNYVEPRLRRDFGGIITAYFEFVRYNYKGLFNSFIAYNGIFMILVLLFGYLFITNIVEYAVTQSNWVPGEDRSEMGALAAGMSVILFFLVLGLASIFNYCIASAYISIYERDKENNVTRKAVWKKFKPKIWGMIVYIIAAVTLYFVYFIVNIILAFIPILGTLVSLLIALGFNVWMGLTVFSYIHGDGNVFESFGEAWTLLFRSFWKSIGVNFVIGFIIQITLFALNMVPGVIMFLYVFNSVETNNGLEGDVFSQILIVVMMALFAITFMLIQLFSQSVNGFLYFNLHEVRHNTYLRSRIDKLGEIT</sequence>
<keyword evidence="1" id="KW-0812">Transmembrane</keyword>
<feature type="transmembrane region" description="Helical" evidence="1">
    <location>
        <begin position="254"/>
        <end position="277"/>
    </location>
</feature>
<dbReference type="STRING" id="331648.BST97_00925"/>
<evidence type="ECO:0000256" key="1">
    <source>
        <dbReference type="SAM" id="Phobius"/>
    </source>
</evidence>
<proteinExistence type="predicted"/>
<reference evidence="2 3" key="1">
    <citation type="submission" date="2016-11" db="EMBL/GenBank/DDBJ databases">
        <title>Trade-off between light-utilization and light-protection in marine flavobacteria.</title>
        <authorList>
            <person name="Kumagai Y."/>
        </authorList>
    </citation>
    <scope>NUCLEOTIDE SEQUENCE [LARGE SCALE GENOMIC DNA]</scope>
    <source>
        <strain evidence="2 3">JCM 13191</strain>
    </source>
</reference>
<keyword evidence="1" id="KW-0472">Membrane</keyword>
<dbReference type="RefSeq" id="WP_085765480.1">
    <property type="nucleotide sequence ID" value="NZ_CP019344.1"/>
</dbReference>
<organism evidence="2 3">
    <name type="scientific">Nonlabens spongiae</name>
    <dbReference type="NCBI Taxonomy" id="331648"/>
    <lineage>
        <taxon>Bacteria</taxon>
        <taxon>Pseudomonadati</taxon>
        <taxon>Bacteroidota</taxon>
        <taxon>Flavobacteriia</taxon>
        <taxon>Flavobacteriales</taxon>
        <taxon>Flavobacteriaceae</taxon>
        <taxon>Nonlabens</taxon>
    </lineage>
</organism>
<feature type="transmembrane region" description="Helical" evidence="1">
    <location>
        <begin position="165"/>
        <end position="186"/>
    </location>
</feature>